<proteinExistence type="inferred from homology"/>
<dbReference type="Gene3D" id="3.40.605.10">
    <property type="entry name" value="Aldehyde Dehydrogenase, Chain A, domain 1"/>
    <property type="match status" value="1"/>
</dbReference>
<evidence type="ECO:0000256" key="2">
    <source>
        <dbReference type="ARBA" id="ARBA00023002"/>
    </source>
</evidence>
<dbReference type="CDD" id="cd07133">
    <property type="entry name" value="ALDH_CALDH_CalB"/>
    <property type="match status" value="1"/>
</dbReference>
<dbReference type="InterPro" id="IPR016161">
    <property type="entry name" value="Ald_DH/histidinol_DH"/>
</dbReference>
<dbReference type="InterPro" id="IPR029510">
    <property type="entry name" value="Ald_DH_CS_GLU"/>
</dbReference>
<accession>A0ABQ5Z7N1</accession>
<evidence type="ECO:0000256" key="7">
    <source>
        <dbReference type="SAM" id="MobiDB-lite"/>
    </source>
</evidence>
<dbReference type="PIRSF" id="PIRSF036492">
    <property type="entry name" value="ALDH"/>
    <property type="match status" value="1"/>
</dbReference>
<dbReference type="EMBL" id="BSOO01000036">
    <property type="protein sequence ID" value="GLR48698.1"/>
    <property type="molecule type" value="Genomic_DNA"/>
</dbReference>
<evidence type="ECO:0000313" key="10">
    <source>
        <dbReference type="Proteomes" id="UP001156703"/>
    </source>
</evidence>
<feature type="compositionally biased region" description="Polar residues" evidence="7">
    <location>
        <begin position="1"/>
        <end position="10"/>
    </location>
</feature>
<keyword evidence="2 4" id="KW-0560">Oxidoreductase</keyword>
<evidence type="ECO:0000313" key="9">
    <source>
        <dbReference type="EMBL" id="GLR48698.1"/>
    </source>
</evidence>
<dbReference type="PANTHER" id="PTHR43570">
    <property type="entry name" value="ALDEHYDE DEHYDROGENASE"/>
    <property type="match status" value="1"/>
</dbReference>
<gene>
    <name evidence="9" type="ORF">GCM10007925_24180</name>
</gene>
<dbReference type="InterPro" id="IPR015590">
    <property type="entry name" value="Aldehyde_DH_dom"/>
</dbReference>
<dbReference type="Gene3D" id="3.40.309.10">
    <property type="entry name" value="Aldehyde Dehydrogenase, Chain A, domain 2"/>
    <property type="match status" value="1"/>
</dbReference>
<name>A0ABQ5Z7N1_9SPHN</name>
<organism evidence="9 10">
    <name type="scientific">Sphingomonas astaxanthinifaciens DSM 22298</name>
    <dbReference type="NCBI Taxonomy" id="1123267"/>
    <lineage>
        <taxon>Bacteria</taxon>
        <taxon>Pseudomonadati</taxon>
        <taxon>Pseudomonadota</taxon>
        <taxon>Alphaproteobacteria</taxon>
        <taxon>Sphingomonadales</taxon>
        <taxon>Sphingomonadaceae</taxon>
        <taxon>Sphingomonas</taxon>
    </lineage>
</organism>
<comment type="caution">
    <text evidence="9">The sequence shown here is derived from an EMBL/GenBank/DDBJ whole genome shotgun (WGS) entry which is preliminary data.</text>
</comment>
<evidence type="ECO:0000256" key="4">
    <source>
        <dbReference type="PIRNR" id="PIRNR036492"/>
    </source>
</evidence>
<keyword evidence="10" id="KW-1185">Reference proteome</keyword>
<evidence type="ECO:0000256" key="5">
    <source>
        <dbReference type="PROSITE-ProRule" id="PRU10007"/>
    </source>
</evidence>
<feature type="active site" evidence="5">
    <location>
        <position position="235"/>
    </location>
</feature>
<dbReference type="InterPro" id="IPR016160">
    <property type="entry name" value="Ald_DH_CS_CYS"/>
</dbReference>
<feature type="domain" description="Aldehyde dehydrogenase" evidence="8">
    <location>
        <begin position="26"/>
        <end position="456"/>
    </location>
</feature>
<evidence type="ECO:0000259" key="8">
    <source>
        <dbReference type="Pfam" id="PF00171"/>
    </source>
</evidence>
<dbReference type="SUPFAM" id="SSF53720">
    <property type="entry name" value="ALDH-like"/>
    <property type="match status" value="1"/>
</dbReference>
<evidence type="ECO:0000256" key="3">
    <source>
        <dbReference type="ARBA" id="ARBA00023027"/>
    </source>
</evidence>
<dbReference type="InterPro" id="IPR012394">
    <property type="entry name" value="Aldehyde_DH_NAD(P)"/>
</dbReference>
<reference evidence="10" key="1">
    <citation type="journal article" date="2019" name="Int. J. Syst. Evol. Microbiol.">
        <title>The Global Catalogue of Microorganisms (GCM) 10K type strain sequencing project: providing services to taxonomists for standard genome sequencing and annotation.</title>
        <authorList>
            <consortium name="The Broad Institute Genomics Platform"/>
            <consortium name="The Broad Institute Genome Sequencing Center for Infectious Disease"/>
            <person name="Wu L."/>
            <person name="Ma J."/>
        </authorList>
    </citation>
    <scope>NUCLEOTIDE SEQUENCE [LARGE SCALE GENOMIC DNA]</scope>
    <source>
        <strain evidence="10">NBRC 102146</strain>
    </source>
</reference>
<keyword evidence="3" id="KW-0520">NAD</keyword>
<evidence type="ECO:0000256" key="1">
    <source>
        <dbReference type="ARBA" id="ARBA00009986"/>
    </source>
</evidence>
<dbReference type="InterPro" id="IPR016163">
    <property type="entry name" value="Ald_DH_C"/>
</dbReference>
<feature type="region of interest" description="Disordered" evidence="7">
    <location>
        <begin position="1"/>
        <end position="21"/>
    </location>
</feature>
<protein>
    <recommendedName>
        <fullName evidence="4">Aldehyde dehydrogenase</fullName>
    </recommendedName>
</protein>
<comment type="similarity">
    <text evidence="1 4 6">Belongs to the aldehyde dehydrogenase family.</text>
</comment>
<dbReference type="PROSITE" id="PS00070">
    <property type="entry name" value="ALDEHYDE_DEHYDR_CYS"/>
    <property type="match status" value="1"/>
</dbReference>
<dbReference type="InterPro" id="IPR016162">
    <property type="entry name" value="Ald_DH_N"/>
</dbReference>
<dbReference type="Pfam" id="PF00171">
    <property type="entry name" value="Aldedh"/>
    <property type="match status" value="1"/>
</dbReference>
<dbReference type="Proteomes" id="UP001156703">
    <property type="component" value="Unassembled WGS sequence"/>
</dbReference>
<evidence type="ECO:0000256" key="6">
    <source>
        <dbReference type="RuleBase" id="RU003345"/>
    </source>
</evidence>
<dbReference type="PANTHER" id="PTHR43570:SF20">
    <property type="entry name" value="ALDEHYDE DEHYDROGENASE ALDX-RELATED"/>
    <property type="match status" value="1"/>
</dbReference>
<sequence length="488" mass="52229">MLASDPQETFTMADADPSKPPSAELAAMRALFDAQHAASRREAPADCDCRRDRLERLKIMVKANADRFAAAIADDFGTRARIETELMELVPTLSAIDLARKSVARWMRPEKRHVGLNFQPGRAFVQYEPLGVIGIISPWNYPLNLALSPLVDALAAGNRALIKPSELTPAFSEVLRAAIAEAFDPEEVAVVTGGVEVGKAFASLPFDHLLFTGSTAVGREVYKAAAANLVPVTLELGGKSPVIVADDYPLARAARSIAFGKFLNAGQTCIAPDYVLVPEGKAEALAEALLAEVRRSYPDPARDPDYSGVISARHRQRLLDAIAAARKAGATVLSHGEDAAEQAGKVAPTIVIGAPEETILASEEIFGPILPIIPYHRLDDAIDFVNGRDRPLALYCFARDSDVQAHVLRKTVSGGATVNGTLLHIAQESLPFGGVGPSGIGAYHGAEGFKRFSHARGVFKAGPFIAFERLGPPWGNFARKMAKAMLGR</sequence>
<dbReference type="PROSITE" id="PS00687">
    <property type="entry name" value="ALDEHYDE_DEHYDR_GLU"/>
    <property type="match status" value="1"/>
</dbReference>